<keyword evidence="1" id="KW-0195">Cyclin</keyword>
<dbReference type="PANTHER" id="PTHR10177">
    <property type="entry name" value="CYCLINS"/>
    <property type="match status" value="1"/>
</dbReference>
<dbReference type="InterPro" id="IPR013763">
    <property type="entry name" value="Cyclin-like_dom"/>
</dbReference>
<comment type="similarity">
    <text evidence="1">Belongs to the cyclin family.</text>
</comment>
<comment type="caution">
    <text evidence="4">The sequence shown here is derived from an EMBL/GenBank/DDBJ whole genome shotgun (WGS) entry which is preliminary data.</text>
</comment>
<evidence type="ECO:0000313" key="5">
    <source>
        <dbReference type="Proteomes" id="UP001642483"/>
    </source>
</evidence>
<dbReference type="Gene3D" id="1.10.472.10">
    <property type="entry name" value="Cyclin-like"/>
    <property type="match status" value="2"/>
</dbReference>
<evidence type="ECO:0000259" key="3">
    <source>
        <dbReference type="SMART" id="SM00385"/>
    </source>
</evidence>
<feature type="domain" description="Cyclin-like" evidence="3">
    <location>
        <begin position="65"/>
        <end position="151"/>
    </location>
</feature>
<protein>
    <recommendedName>
        <fullName evidence="3">Cyclin-like domain-containing protein</fullName>
    </recommendedName>
</protein>
<evidence type="ECO:0000256" key="1">
    <source>
        <dbReference type="RuleBase" id="RU000383"/>
    </source>
</evidence>
<organism evidence="4 5">
    <name type="scientific">Clavelina lepadiformis</name>
    <name type="common">Light-bulb sea squirt</name>
    <name type="synonym">Ascidia lepadiformis</name>
    <dbReference type="NCBI Taxonomy" id="159417"/>
    <lineage>
        <taxon>Eukaryota</taxon>
        <taxon>Metazoa</taxon>
        <taxon>Chordata</taxon>
        <taxon>Tunicata</taxon>
        <taxon>Ascidiacea</taxon>
        <taxon>Aplousobranchia</taxon>
        <taxon>Clavelinidae</taxon>
        <taxon>Clavelina</taxon>
    </lineage>
</organism>
<dbReference type="InterPro" id="IPR006671">
    <property type="entry name" value="Cyclin_N"/>
</dbReference>
<keyword evidence="5" id="KW-1185">Reference proteome</keyword>
<accession>A0ABP0H3D2</accession>
<dbReference type="CDD" id="cd20526">
    <property type="entry name" value="CYCLIN_CCNI-like"/>
    <property type="match status" value="1"/>
</dbReference>
<sequence length="428" mass="48118">MRLRDQEHTRGMLLNGSEKAWPLQRLVQMLNHTLAKEKESWKESPLSLPKSMNDIGPEYRNRITEWMAQLTIQFHFHPETFFLASSILDRFITSVKAQPKYLKCIAITCFYIASKISEEEDVVPCTGELVGDSNCGFRVCDVLRMERIILEKLSWDILSPTPLDYLHMFQVLAFIHYSDLSSSLSLPHLMGMMTNSLIHALCRYEVARFPNAAIALALVSLNLESVTSNPGKWTSITGQLQALAKVKTNDLMKCRQVLIQCLPNTDVTCRIRLYSPSPFPGSQKLMPSRTKVIHASNSAAIKRKATPELMHCTSEKKIHATCTEDMEFTEAETYDSDMTLTASEGEMSDVDDGASRTVSPSKRLTYAEIVKYGAMHNHDEMDQQDSDQSISSNSEYLPEMSNSCGLQASSYGFSASSLTPGTQRRIKT</sequence>
<dbReference type="Proteomes" id="UP001642483">
    <property type="component" value="Unassembled WGS sequence"/>
</dbReference>
<evidence type="ECO:0000313" key="4">
    <source>
        <dbReference type="EMBL" id="CAK8697439.1"/>
    </source>
</evidence>
<evidence type="ECO:0000256" key="2">
    <source>
        <dbReference type="SAM" id="MobiDB-lite"/>
    </source>
</evidence>
<dbReference type="EMBL" id="CAWYQH010000163">
    <property type="protein sequence ID" value="CAK8697439.1"/>
    <property type="molecule type" value="Genomic_DNA"/>
</dbReference>
<dbReference type="InterPro" id="IPR039361">
    <property type="entry name" value="Cyclin"/>
</dbReference>
<dbReference type="SMART" id="SM00385">
    <property type="entry name" value="CYCLIN"/>
    <property type="match status" value="1"/>
</dbReference>
<dbReference type="InterPro" id="IPR036915">
    <property type="entry name" value="Cyclin-like_sf"/>
</dbReference>
<name>A0ABP0H3D2_CLALP</name>
<dbReference type="SUPFAM" id="SSF47954">
    <property type="entry name" value="Cyclin-like"/>
    <property type="match status" value="1"/>
</dbReference>
<gene>
    <name evidence="4" type="ORF">CVLEPA_LOCUS30665</name>
</gene>
<feature type="region of interest" description="Disordered" evidence="2">
    <location>
        <begin position="378"/>
        <end position="401"/>
    </location>
</feature>
<proteinExistence type="inferred from homology"/>
<reference evidence="4 5" key="1">
    <citation type="submission" date="2024-02" db="EMBL/GenBank/DDBJ databases">
        <authorList>
            <person name="Daric V."/>
            <person name="Darras S."/>
        </authorList>
    </citation>
    <scope>NUCLEOTIDE SEQUENCE [LARGE SCALE GENOMIC DNA]</scope>
</reference>
<dbReference type="Pfam" id="PF00134">
    <property type="entry name" value="Cyclin_N"/>
    <property type="match status" value="1"/>
</dbReference>